<dbReference type="EMBL" id="JADCNM010000005">
    <property type="protein sequence ID" value="KAG0482696.1"/>
    <property type="molecule type" value="Genomic_DNA"/>
</dbReference>
<organism evidence="3 5">
    <name type="scientific">Vanilla planifolia</name>
    <name type="common">Vanilla</name>
    <dbReference type="NCBI Taxonomy" id="51239"/>
    <lineage>
        <taxon>Eukaryota</taxon>
        <taxon>Viridiplantae</taxon>
        <taxon>Streptophyta</taxon>
        <taxon>Embryophyta</taxon>
        <taxon>Tracheophyta</taxon>
        <taxon>Spermatophyta</taxon>
        <taxon>Magnoliopsida</taxon>
        <taxon>Liliopsida</taxon>
        <taxon>Asparagales</taxon>
        <taxon>Orchidaceae</taxon>
        <taxon>Vanilloideae</taxon>
        <taxon>Vanilleae</taxon>
        <taxon>Vanilla</taxon>
    </lineage>
</organism>
<dbReference type="EMBL" id="JADCNL010000005">
    <property type="protein sequence ID" value="KAG0480174.1"/>
    <property type="molecule type" value="Genomic_DNA"/>
</dbReference>
<protein>
    <submittedName>
        <fullName evidence="3">Uncharacterized protein</fullName>
    </submittedName>
</protein>
<dbReference type="Proteomes" id="UP000636800">
    <property type="component" value="Chromosome 5"/>
</dbReference>
<sequence>MPSAIDKWRRWRPETMSPAAGNSSEATLECKEGHQQKLGQASTLRHNHI</sequence>
<reference evidence="4 5" key="1">
    <citation type="journal article" date="2020" name="Nat. Food">
        <title>A phased Vanilla planifolia genome enables genetic improvement of flavour and production.</title>
        <authorList>
            <person name="Hasing T."/>
            <person name="Tang H."/>
            <person name="Brym M."/>
            <person name="Khazi F."/>
            <person name="Huang T."/>
            <person name="Chambers A.H."/>
        </authorList>
    </citation>
    <scope>NUCLEOTIDE SEQUENCE [LARGE SCALE GENOMIC DNA]</scope>
    <source>
        <tissue evidence="3">Leaf</tissue>
    </source>
</reference>
<accession>A0A835V4E5</accession>
<evidence type="ECO:0000313" key="4">
    <source>
        <dbReference type="Proteomes" id="UP000636800"/>
    </source>
</evidence>
<evidence type="ECO:0000313" key="5">
    <source>
        <dbReference type="Proteomes" id="UP000639772"/>
    </source>
</evidence>
<feature type="compositionally biased region" description="Polar residues" evidence="1">
    <location>
        <begin position="37"/>
        <end position="49"/>
    </location>
</feature>
<feature type="compositionally biased region" description="Basic and acidic residues" evidence="1">
    <location>
        <begin position="1"/>
        <end position="13"/>
    </location>
</feature>
<evidence type="ECO:0000313" key="2">
    <source>
        <dbReference type="EMBL" id="KAG0480174.1"/>
    </source>
</evidence>
<feature type="region of interest" description="Disordered" evidence="1">
    <location>
        <begin position="1"/>
        <end position="49"/>
    </location>
</feature>
<dbReference type="Proteomes" id="UP000639772">
    <property type="component" value="Unassembled WGS sequence"/>
</dbReference>
<proteinExistence type="predicted"/>
<evidence type="ECO:0000313" key="3">
    <source>
        <dbReference type="EMBL" id="KAG0482696.1"/>
    </source>
</evidence>
<keyword evidence="4" id="KW-1185">Reference proteome</keyword>
<dbReference type="AlphaFoldDB" id="A0A835V4E5"/>
<evidence type="ECO:0000256" key="1">
    <source>
        <dbReference type="SAM" id="MobiDB-lite"/>
    </source>
</evidence>
<name>A0A835V4E5_VANPL</name>
<gene>
    <name evidence="3" type="ORF">HPP92_010780</name>
    <name evidence="2" type="ORF">HPP92_011032</name>
</gene>
<comment type="caution">
    <text evidence="3">The sequence shown here is derived from an EMBL/GenBank/DDBJ whole genome shotgun (WGS) entry which is preliminary data.</text>
</comment>